<reference evidence="1 2" key="1">
    <citation type="submission" date="2017-04" db="EMBL/GenBank/DDBJ databases">
        <title>High diversity of culturable Acinetobacter species in natural soil and water ecosystems.</title>
        <authorList>
            <person name="Nemec A."/>
            <person name="Radolfova-Krizova L."/>
        </authorList>
    </citation>
    <scope>NUCLEOTIDE SEQUENCE [LARGE SCALE GENOMIC DNA]</scope>
    <source>
        <strain evidence="1 2">ANC 4999</strain>
    </source>
</reference>
<protein>
    <recommendedName>
        <fullName evidence="3">RHS repeat-associated core domain-containing protein</fullName>
    </recommendedName>
</protein>
<dbReference type="PRINTS" id="PR00394">
    <property type="entry name" value="RHSPROTEIN"/>
</dbReference>
<evidence type="ECO:0008006" key="3">
    <source>
        <dbReference type="Google" id="ProtNLM"/>
    </source>
</evidence>
<dbReference type="PANTHER" id="PTHR32305">
    <property type="match status" value="1"/>
</dbReference>
<evidence type="ECO:0000313" key="1">
    <source>
        <dbReference type="EMBL" id="OTG62212.1"/>
    </source>
</evidence>
<dbReference type="InterPro" id="IPR050708">
    <property type="entry name" value="T6SS_VgrG/RHS"/>
</dbReference>
<sequence length="232" mass="26105">MALMRTSHCKPHQFGDVLPTGNLTFPIRHAGQYYDQEVGIFYNYFRDYDPITGRYVESDPIGLDGGLNTYGYVGGNSLHAVDPRGQFAILIPFLPEIGLMLNTIGIAILSQLPDVKNPPKEEKCEREDNCGPYTRVQAYAIAQTMAQISRKERYHRPVTDSSLNKTSQGKCYNRLKYAGATHLGYGCEWQNSWIEDHPDGHSHLPGEAHHDCPHLHVYKNGISVGIVQYKRG</sequence>
<gene>
    <name evidence="1" type="ORF">B9T28_14705</name>
</gene>
<dbReference type="NCBIfam" id="TIGR03696">
    <property type="entry name" value="Rhs_assc_core"/>
    <property type="match status" value="1"/>
</dbReference>
<proteinExistence type="predicted"/>
<keyword evidence="2" id="KW-1185">Reference proteome</keyword>
<dbReference type="Proteomes" id="UP000242765">
    <property type="component" value="Unassembled WGS sequence"/>
</dbReference>
<organism evidence="1 2">
    <name type="scientific">Acinetobacter silvestris</name>
    <dbReference type="NCBI Taxonomy" id="1977882"/>
    <lineage>
        <taxon>Bacteria</taxon>
        <taxon>Pseudomonadati</taxon>
        <taxon>Pseudomonadota</taxon>
        <taxon>Gammaproteobacteria</taxon>
        <taxon>Moraxellales</taxon>
        <taxon>Moraxellaceae</taxon>
        <taxon>Acinetobacter</taxon>
    </lineage>
</organism>
<dbReference type="InterPro" id="IPR022385">
    <property type="entry name" value="Rhs_assc_core"/>
</dbReference>
<name>A0A1Y3C8F5_9GAMM</name>
<dbReference type="OrthoDB" id="9816400at2"/>
<dbReference type="AlphaFoldDB" id="A0A1Y3C8F5"/>
<dbReference type="EMBL" id="NEGB01000016">
    <property type="protein sequence ID" value="OTG62212.1"/>
    <property type="molecule type" value="Genomic_DNA"/>
</dbReference>
<accession>A0A1Y3C8F5</accession>
<comment type="caution">
    <text evidence="1">The sequence shown here is derived from an EMBL/GenBank/DDBJ whole genome shotgun (WGS) entry which is preliminary data.</text>
</comment>
<evidence type="ECO:0000313" key="2">
    <source>
        <dbReference type="Proteomes" id="UP000242765"/>
    </source>
</evidence>
<dbReference type="PANTHER" id="PTHR32305:SF15">
    <property type="entry name" value="PROTEIN RHSA-RELATED"/>
    <property type="match status" value="1"/>
</dbReference>
<dbReference type="Gene3D" id="2.180.10.10">
    <property type="entry name" value="RHS repeat-associated core"/>
    <property type="match status" value="1"/>
</dbReference>
<dbReference type="STRING" id="1977882.B9T28_14705"/>